<feature type="compositionally biased region" description="Polar residues" evidence="2">
    <location>
        <begin position="246"/>
        <end position="257"/>
    </location>
</feature>
<dbReference type="EMBL" id="CAKOFQ010010417">
    <property type="protein sequence ID" value="CAH2019637.1"/>
    <property type="molecule type" value="Genomic_DNA"/>
</dbReference>
<evidence type="ECO:0000313" key="5">
    <source>
        <dbReference type="EMBL" id="CAH2019637.1"/>
    </source>
</evidence>
<dbReference type="SUPFAM" id="SSF56672">
    <property type="entry name" value="DNA/RNA polymerases"/>
    <property type="match status" value="1"/>
</dbReference>
<keyword evidence="6" id="KW-1185">Reference proteome</keyword>
<gene>
    <name evidence="5" type="ORF">ACAOBT_LOCUS37281</name>
</gene>
<feature type="compositionally biased region" description="Basic and acidic residues" evidence="2">
    <location>
        <begin position="30"/>
        <end position="40"/>
    </location>
</feature>
<feature type="compositionally biased region" description="Polar residues" evidence="2">
    <location>
        <begin position="65"/>
        <end position="74"/>
    </location>
</feature>
<dbReference type="PROSITE" id="PS50878">
    <property type="entry name" value="RT_POL"/>
    <property type="match status" value="1"/>
</dbReference>
<organism evidence="5 6">
    <name type="scientific">Acanthoscelides obtectus</name>
    <name type="common">Bean weevil</name>
    <name type="synonym">Bruchus obtectus</name>
    <dbReference type="NCBI Taxonomy" id="200917"/>
    <lineage>
        <taxon>Eukaryota</taxon>
        <taxon>Metazoa</taxon>
        <taxon>Ecdysozoa</taxon>
        <taxon>Arthropoda</taxon>
        <taxon>Hexapoda</taxon>
        <taxon>Insecta</taxon>
        <taxon>Pterygota</taxon>
        <taxon>Neoptera</taxon>
        <taxon>Endopterygota</taxon>
        <taxon>Coleoptera</taxon>
        <taxon>Polyphaga</taxon>
        <taxon>Cucujiformia</taxon>
        <taxon>Chrysomeloidea</taxon>
        <taxon>Chrysomelidae</taxon>
        <taxon>Bruchinae</taxon>
        <taxon>Bruchini</taxon>
        <taxon>Acanthoscelides</taxon>
    </lineage>
</organism>
<evidence type="ECO:0000259" key="4">
    <source>
        <dbReference type="PROSITE" id="PS50878"/>
    </source>
</evidence>
<evidence type="ECO:0000313" key="6">
    <source>
        <dbReference type="Proteomes" id="UP001152888"/>
    </source>
</evidence>
<keyword evidence="1" id="KW-0862">Zinc</keyword>
<evidence type="ECO:0000256" key="2">
    <source>
        <dbReference type="SAM" id="MobiDB-lite"/>
    </source>
</evidence>
<dbReference type="AlphaFoldDB" id="A0A9P0QGG4"/>
<feature type="region of interest" description="Disordered" evidence="2">
    <location>
        <begin position="215"/>
        <end position="319"/>
    </location>
</feature>
<sequence>MADPAKKRNNPATSRGGESHTRGAKAPRLATRDGPTEGRGGKPRSPPAGGNKTASGPLAAGTSKAGPSNLSPKTGASDAANLGPAKQTRYNCEDCGKAFYTKNGLTRHRPACGTVERTKCQYCGSEFSSFTGVRLHEHRAHAAAVNDEKRERLKRPESELMQIMARIEAATIKGQPFIDRMVSDTGLTRDQVRHRRNKPVYKEYLCAAKEIQTNNLPFPRPVPSAGAARASAHVETPNIEGESVHTETTAEQSPQDITNKEDSEDDGDGKTPRAHIVVTPILQNGGTKRQRNESMSPLMQPTPRRARCDHDLTPPHAQPKTQVTVNHQLRSYLVTEREAAAADGLGHVVELCNAGLELANVQLGPYIDDWIKKHFPEQRGGKKGEKKGNKPPQRNYAQITTGRGPRAEGFKKAQDLFNKNRSSLAEKIISGTPLDEKEVTPPIDEVERLYRGILESPAREVTDVHNKPLTEDTKTFLPFRQDEIENAKTSWGNSAPGADGITVSSVKRANNRVLSVLFSIILIRNVHPVCFRRSRTTIIYKNGQRCDPANWRPLTIGSALQRLMHRAMANRIREVIALSTSQRGFTAVDGTLANCMVLQAYIRNRVGAGKGYCVVSLDVRKAFDTVGHGSVVGALRRFGIDEGSIRYILSTLTTSETAIKVGGEQTGSIQIRRGVKQGDPLSPLLFNMVIDELLSRLNDGNRGGTILPGVKVSAMAFADDIILLEDEEVNLPLTLSEVVEFAGARGMVLNPGKCSAMVVGSVKGSLVPRKEYGLKIDGRRVAMVTEVNSFRYLGHDASVGGILRPSLTNLPSWLSNLKRSPLKPDQKLIIIKNYIIPKLFYGLQTPRVTGASLRSVDRLIKGSVKAVLHLSVHTPDAALYAAIRDGGLGIQQLRLNVPRVFLNRLVKLLDLNEDRALMAALQSDCTRELMHRLEGLAGEVPAVQLWRERLATSPILSGMENSSDDTASRSWLQEKPKGWTGRDFVRAVQLRTNNLPTAGTMYASAASKMCRAGCSRVESLCHVLQQCPSTHWERIRRHNEVAKKVARHCRTKGWTTLEEPYVRHRDGTLFKPDMAIMKGDRVVVADVGVNWEGNIPLHQIYNNKKAVYDNAKFLEAARELWPNKPIEVHAIILGARGIWPRCNEEASSVLSLGAPLRRSCVQSVLKWGGSIHAAFGRRVWRRRTPAAVR</sequence>
<protein>
    <recommendedName>
        <fullName evidence="7">Reverse transcriptase</fullName>
    </recommendedName>
</protein>
<accession>A0A9P0QGG4</accession>
<reference evidence="5" key="1">
    <citation type="submission" date="2022-03" db="EMBL/GenBank/DDBJ databases">
        <authorList>
            <person name="Sayadi A."/>
        </authorList>
    </citation>
    <scope>NUCLEOTIDE SEQUENCE</scope>
</reference>
<dbReference type="InterPro" id="IPR013087">
    <property type="entry name" value="Znf_C2H2_type"/>
</dbReference>
<dbReference type="CDD" id="cd01650">
    <property type="entry name" value="RT_nLTR_like"/>
    <property type="match status" value="1"/>
</dbReference>
<comment type="caution">
    <text evidence="5">The sequence shown here is derived from an EMBL/GenBank/DDBJ whole genome shotgun (WGS) entry which is preliminary data.</text>
</comment>
<evidence type="ECO:0008006" key="7">
    <source>
        <dbReference type="Google" id="ProtNLM"/>
    </source>
</evidence>
<dbReference type="PROSITE" id="PS00028">
    <property type="entry name" value="ZINC_FINGER_C2H2_1"/>
    <property type="match status" value="1"/>
</dbReference>
<evidence type="ECO:0000259" key="3">
    <source>
        <dbReference type="PROSITE" id="PS50157"/>
    </source>
</evidence>
<keyword evidence="1" id="KW-0479">Metal-binding</keyword>
<name>A0A9P0QGG4_ACAOB</name>
<dbReference type="InterPro" id="IPR036236">
    <property type="entry name" value="Znf_C2H2_sf"/>
</dbReference>
<dbReference type="InterPro" id="IPR000477">
    <property type="entry name" value="RT_dom"/>
</dbReference>
<dbReference type="GO" id="GO:0071897">
    <property type="term" value="P:DNA biosynthetic process"/>
    <property type="evidence" value="ECO:0007669"/>
    <property type="project" value="UniProtKB-ARBA"/>
</dbReference>
<dbReference type="SUPFAM" id="SSF57667">
    <property type="entry name" value="beta-beta-alpha zinc fingers"/>
    <property type="match status" value="1"/>
</dbReference>
<dbReference type="OrthoDB" id="8197617at2759"/>
<dbReference type="GO" id="GO:0008270">
    <property type="term" value="F:zinc ion binding"/>
    <property type="evidence" value="ECO:0007669"/>
    <property type="project" value="UniProtKB-KW"/>
</dbReference>
<dbReference type="InterPro" id="IPR043502">
    <property type="entry name" value="DNA/RNA_pol_sf"/>
</dbReference>
<dbReference type="Gene3D" id="3.30.160.60">
    <property type="entry name" value="Classic Zinc Finger"/>
    <property type="match status" value="1"/>
</dbReference>
<feature type="compositionally biased region" description="Polar residues" evidence="2">
    <location>
        <begin position="281"/>
        <end position="299"/>
    </location>
</feature>
<feature type="domain" description="C2H2-type" evidence="3">
    <location>
        <begin position="90"/>
        <end position="118"/>
    </location>
</feature>
<feature type="region of interest" description="Disordered" evidence="2">
    <location>
        <begin position="377"/>
        <end position="408"/>
    </location>
</feature>
<feature type="region of interest" description="Disordered" evidence="2">
    <location>
        <begin position="1"/>
        <end position="83"/>
    </location>
</feature>
<dbReference type="PANTHER" id="PTHR19446">
    <property type="entry name" value="REVERSE TRANSCRIPTASES"/>
    <property type="match status" value="1"/>
</dbReference>
<dbReference type="Pfam" id="PF00078">
    <property type="entry name" value="RVT_1"/>
    <property type="match status" value="1"/>
</dbReference>
<evidence type="ECO:0000256" key="1">
    <source>
        <dbReference type="PROSITE-ProRule" id="PRU00042"/>
    </source>
</evidence>
<keyword evidence="1" id="KW-0863">Zinc-finger</keyword>
<feature type="compositionally biased region" description="Basic and acidic residues" evidence="2">
    <location>
        <begin position="377"/>
        <end position="388"/>
    </location>
</feature>
<dbReference type="PROSITE" id="PS50157">
    <property type="entry name" value="ZINC_FINGER_C2H2_2"/>
    <property type="match status" value="1"/>
</dbReference>
<proteinExistence type="predicted"/>
<dbReference type="Proteomes" id="UP001152888">
    <property type="component" value="Unassembled WGS sequence"/>
</dbReference>
<feature type="domain" description="Reverse transcriptase" evidence="4">
    <location>
        <begin position="520"/>
        <end position="797"/>
    </location>
</feature>